<keyword evidence="7" id="KW-0813">Transport</keyword>
<feature type="domain" description="ABC transmembrane type-1" evidence="8">
    <location>
        <begin position="73"/>
        <end position="285"/>
    </location>
</feature>
<evidence type="ECO:0000256" key="6">
    <source>
        <dbReference type="ARBA" id="ARBA00023136"/>
    </source>
</evidence>
<dbReference type="AlphaFoldDB" id="A2BXC7"/>
<dbReference type="GeneID" id="60201267"/>
<comment type="similarity">
    <text evidence="2">Belongs to the binding-protein-dependent transport system permease family. HisMQ subfamily.</text>
</comment>
<dbReference type="eggNOG" id="COG0765">
    <property type="taxonomic scope" value="Bacteria"/>
</dbReference>
<keyword evidence="3 7" id="KW-0812">Transmembrane</keyword>
<gene>
    <name evidence="9" type="ordered locus">P9515_12311</name>
</gene>
<dbReference type="OrthoDB" id="9805999at2"/>
<evidence type="ECO:0000259" key="8">
    <source>
        <dbReference type="PROSITE" id="PS50928"/>
    </source>
</evidence>
<dbReference type="PANTHER" id="PTHR30614:SF37">
    <property type="entry name" value="AMINO-ACID ABC TRANSPORTER PERMEASE PROTEIN YHDX-RELATED"/>
    <property type="match status" value="1"/>
</dbReference>
<proteinExistence type="inferred from homology"/>
<evidence type="ECO:0000313" key="10">
    <source>
        <dbReference type="Proteomes" id="UP000001589"/>
    </source>
</evidence>
<dbReference type="InterPro" id="IPR035906">
    <property type="entry name" value="MetI-like_sf"/>
</dbReference>
<dbReference type="SUPFAM" id="SSF161098">
    <property type="entry name" value="MetI-like"/>
    <property type="match status" value="1"/>
</dbReference>
<organism evidence="9 10">
    <name type="scientific">Prochlorococcus marinus (strain MIT 9515)</name>
    <dbReference type="NCBI Taxonomy" id="167542"/>
    <lineage>
        <taxon>Bacteria</taxon>
        <taxon>Bacillati</taxon>
        <taxon>Cyanobacteriota</taxon>
        <taxon>Cyanophyceae</taxon>
        <taxon>Synechococcales</taxon>
        <taxon>Prochlorococcaceae</taxon>
        <taxon>Prochlorococcus</taxon>
    </lineage>
</organism>
<evidence type="ECO:0000256" key="2">
    <source>
        <dbReference type="ARBA" id="ARBA00010072"/>
    </source>
</evidence>
<keyword evidence="6 7" id="KW-0472">Membrane</keyword>
<sequence>MSKNKKIVLQFVLMFAVLGFLGILINNLMINLKRTDIGFKFDWLIKPASFSLAEHSLPYSPSDNYAWAIFIGWMNSLKVIISSLILATCLGTLIGFLRVGKNSFFRIFTAGYITVIRQTPLLIQLMCWYFVGFLSIRNNSFLNVRNIVNISNRGIELFGLNFSSEFSALLFGLSIFSSAFIAEVIRGGIQSVPLGQWEAFRSLGISEKQGFIKIIIPQALPAFIPGLTSQYLNLAKNSTLAIAVGYSDIYAINDTIINQTGRALECFIILLFSFLILNLLITKVMEIIDKSIMKKRI</sequence>
<dbReference type="HOGENOM" id="CLU_019602_8_0_3"/>
<dbReference type="Proteomes" id="UP000001589">
    <property type="component" value="Chromosome"/>
</dbReference>
<evidence type="ECO:0000256" key="1">
    <source>
        <dbReference type="ARBA" id="ARBA00004141"/>
    </source>
</evidence>
<name>A2BXC7_PROM5</name>
<protein>
    <submittedName>
        <fullName evidence="9">ABC transporter for amino acids, membrane component</fullName>
    </submittedName>
</protein>
<reference evidence="9 10" key="1">
    <citation type="journal article" date="2007" name="PLoS Genet.">
        <title>Patterns and implications of gene gain and loss in the evolution of Prochlorococcus.</title>
        <authorList>
            <person name="Kettler G.C."/>
            <person name="Martiny A.C."/>
            <person name="Huang K."/>
            <person name="Zucker J."/>
            <person name="Coleman M.L."/>
            <person name="Rodrigue S."/>
            <person name="Chen F."/>
            <person name="Lapidus A."/>
            <person name="Ferriera S."/>
            <person name="Johnson J."/>
            <person name="Steglich C."/>
            <person name="Church G.M."/>
            <person name="Richardson P."/>
            <person name="Chisholm S.W."/>
        </authorList>
    </citation>
    <scope>NUCLEOTIDE SEQUENCE [LARGE SCALE GENOMIC DNA]</scope>
    <source>
        <strain evidence="9 10">MIT 9515</strain>
    </source>
</reference>
<dbReference type="GO" id="GO:0006865">
    <property type="term" value="P:amino acid transport"/>
    <property type="evidence" value="ECO:0007669"/>
    <property type="project" value="UniProtKB-KW"/>
</dbReference>
<dbReference type="InterPro" id="IPR043429">
    <property type="entry name" value="ArtM/GltK/GlnP/TcyL/YhdX-like"/>
</dbReference>
<feature type="transmembrane region" description="Helical" evidence="7">
    <location>
        <begin position="7"/>
        <end position="25"/>
    </location>
</feature>
<dbReference type="InterPro" id="IPR000515">
    <property type="entry name" value="MetI-like"/>
</dbReference>
<accession>A2BXC7</accession>
<dbReference type="EMBL" id="CP000552">
    <property type="protein sequence ID" value="ABM72438.1"/>
    <property type="molecule type" value="Genomic_DNA"/>
</dbReference>
<dbReference type="STRING" id="167542.P9515_12311"/>
<dbReference type="GO" id="GO:0055085">
    <property type="term" value="P:transmembrane transport"/>
    <property type="evidence" value="ECO:0007669"/>
    <property type="project" value="InterPro"/>
</dbReference>
<dbReference type="RefSeq" id="WP_011820537.1">
    <property type="nucleotide sequence ID" value="NC_008817.1"/>
</dbReference>
<dbReference type="PANTHER" id="PTHR30614">
    <property type="entry name" value="MEMBRANE COMPONENT OF AMINO ACID ABC TRANSPORTER"/>
    <property type="match status" value="1"/>
</dbReference>
<dbReference type="CDD" id="cd06261">
    <property type="entry name" value="TM_PBP2"/>
    <property type="match status" value="1"/>
</dbReference>
<dbReference type="GO" id="GO:0005886">
    <property type="term" value="C:plasma membrane"/>
    <property type="evidence" value="ECO:0007669"/>
    <property type="project" value="UniProtKB-SubCell"/>
</dbReference>
<evidence type="ECO:0000313" key="9">
    <source>
        <dbReference type="EMBL" id="ABM72438.1"/>
    </source>
</evidence>
<dbReference type="KEGG" id="pmc:P9515_12311"/>
<dbReference type="Pfam" id="PF00528">
    <property type="entry name" value="BPD_transp_1"/>
    <property type="match status" value="1"/>
</dbReference>
<feature type="transmembrane region" description="Helical" evidence="7">
    <location>
        <begin position="109"/>
        <end position="131"/>
    </location>
</feature>
<evidence type="ECO:0000256" key="4">
    <source>
        <dbReference type="ARBA" id="ARBA00022970"/>
    </source>
</evidence>
<evidence type="ECO:0000256" key="3">
    <source>
        <dbReference type="ARBA" id="ARBA00022692"/>
    </source>
</evidence>
<dbReference type="Gene3D" id="1.10.3720.10">
    <property type="entry name" value="MetI-like"/>
    <property type="match status" value="1"/>
</dbReference>
<feature type="transmembrane region" description="Helical" evidence="7">
    <location>
        <begin position="267"/>
        <end position="288"/>
    </location>
</feature>
<dbReference type="PROSITE" id="PS50928">
    <property type="entry name" value="ABC_TM1"/>
    <property type="match status" value="1"/>
</dbReference>
<evidence type="ECO:0000256" key="5">
    <source>
        <dbReference type="ARBA" id="ARBA00022989"/>
    </source>
</evidence>
<feature type="transmembrane region" description="Helical" evidence="7">
    <location>
        <begin position="65"/>
        <end position="97"/>
    </location>
</feature>
<keyword evidence="4" id="KW-0029">Amino-acid transport</keyword>
<evidence type="ECO:0000256" key="7">
    <source>
        <dbReference type="RuleBase" id="RU363032"/>
    </source>
</evidence>
<comment type="subcellular location">
    <subcellularLocation>
        <location evidence="7">Cell membrane</location>
        <topology evidence="7">Multi-pass membrane protein</topology>
    </subcellularLocation>
    <subcellularLocation>
        <location evidence="1">Membrane</location>
        <topology evidence="1">Multi-pass membrane protein</topology>
    </subcellularLocation>
</comment>
<keyword evidence="5 7" id="KW-1133">Transmembrane helix</keyword>